<proteinExistence type="predicted"/>
<reference evidence="2" key="1">
    <citation type="submission" date="2016-03" db="EMBL/GenBank/DDBJ databases">
        <title>Draft genome sequence of Rosellinia necatrix.</title>
        <authorList>
            <person name="Kanematsu S."/>
        </authorList>
    </citation>
    <scope>NUCLEOTIDE SEQUENCE [LARGE SCALE GENOMIC DNA]</scope>
    <source>
        <strain evidence="2">W97</strain>
    </source>
</reference>
<dbReference type="EMBL" id="DF977461">
    <property type="protein sequence ID" value="GAP87891.1"/>
    <property type="molecule type" value="Genomic_DNA"/>
</dbReference>
<protein>
    <submittedName>
        <fullName evidence="2">Uncharacterized protein</fullName>
    </submittedName>
</protein>
<keyword evidence="1" id="KW-0732">Signal</keyword>
<dbReference type="Proteomes" id="UP000054516">
    <property type="component" value="Unassembled WGS sequence"/>
</dbReference>
<dbReference type="OrthoDB" id="5128510at2759"/>
<keyword evidence="3" id="KW-1185">Reference proteome</keyword>
<sequence>MKSFFLLATLALTASAYRCRYDRFEHYTPAFPLGCTTFEEKYNVGSQTESDACSNVHTNSCYGTHHAQAYDAACRLVVYTGAGCSASANKTILNCASPARIAVAEAHSYQVLCD</sequence>
<gene>
    <name evidence="2" type="ORF">SAMD00023353_1601150</name>
</gene>
<dbReference type="AlphaFoldDB" id="A0A1W2TIB6"/>
<evidence type="ECO:0000313" key="3">
    <source>
        <dbReference type="Proteomes" id="UP000054516"/>
    </source>
</evidence>
<feature type="chain" id="PRO_5010709776" evidence="1">
    <location>
        <begin position="17"/>
        <end position="114"/>
    </location>
</feature>
<organism evidence="2">
    <name type="scientific">Rosellinia necatrix</name>
    <name type="common">White root-rot fungus</name>
    <dbReference type="NCBI Taxonomy" id="77044"/>
    <lineage>
        <taxon>Eukaryota</taxon>
        <taxon>Fungi</taxon>
        <taxon>Dikarya</taxon>
        <taxon>Ascomycota</taxon>
        <taxon>Pezizomycotina</taxon>
        <taxon>Sordariomycetes</taxon>
        <taxon>Xylariomycetidae</taxon>
        <taxon>Xylariales</taxon>
        <taxon>Xylariaceae</taxon>
        <taxon>Rosellinia</taxon>
    </lineage>
</organism>
<name>A0A1W2TIB6_ROSNE</name>
<accession>A0A1W2TIB6</accession>
<evidence type="ECO:0000313" key="2">
    <source>
        <dbReference type="EMBL" id="GAP87891.1"/>
    </source>
</evidence>
<feature type="signal peptide" evidence="1">
    <location>
        <begin position="1"/>
        <end position="16"/>
    </location>
</feature>
<evidence type="ECO:0000256" key="1">
    <source>
        <dbReference type="SAM" id="SignalP"/>
    </source>
</evidence>